<protein>
    <recommendedName>
        <fullName evidence="4">DUF1475 domain-containing protein</fullName>
    </recommendedName>
</protein>
<accession>A0A918NFU6</accession>
<sequence>MQGFRLFLLAALIGLLIYTGITISNHGLNLLPVFFGDMKAMAWPGQFNFDFMWFLALSALWTMWRNQFSAKGLGLGLLAFFGGMLFLSIYLLVLSFKTKGNIEKILMGEHIRP</sequence>
<reference evidence="2 3" key="1">
    <citation type="journal article" date="2014" name="Int. J. Syst. Evol. Microbiol.">
        <title>Complete genome sequence of Corynebacterium casei LMG S-19264T (=DSM 44701T), isolated from a smear-ripened cheese.</title>
        <authorList>
            <consortium name="US DOE Joint Genome Institute (JGI-PGF)"/>
            <person name="Walter F."/>
            <person name="Albersmeier A."/>
            <person name="Kalinowski J."/>
            <person name="Ruckert C."/>
        </authorList>
    </citation>
    <scope>NUCLEOTIDE SEQUENCE [LARGE SCALE GENOMIC DNA]</scope>
    <source>
        <strain evidence="2 3">KCTC 23968</strain>
    </source>
</reference>
<comment type="caution">
    <text evidence="2">The sequence shown here is derived from an EMBL/GenBank/DDBJ whole genome shotgun (WGS) entry which is preliminary data.</text>
</comment>
<dbReference type="RefSeq" id="WP_189584171.1">
    <property type="nucleotide sequence ID" value="NZ_BMYV01000002.1"/>
</dbReference>
<dbReference type="Proteomes" id="UP000600865">
    <property type="component" value="Unassembled WGS sequence"/>
</dbReference>
<evidence type="ECO:0000313" key="3">
    <source>
        <dbReference type="Proteomes" id="UP000600865"/>
    </source>
</evidence>
<dbReference type="AlphaFoldDB" id="A0A918NFU6"/>
<feature type="transmembrane region" description="Helical" evidence="1">
    <location>
        <begin position="76"/>
        <end position="96"/>
    </location>
</feature>
<keyword evidence="1" id="KW-1133">Transmembrane helix</keyword>
<keyword evidence="3" id="KW-1185">Reference proteome</keyword>
<proteinExistence type="predicted"/>
<keyword evidence="1" id="KW-0472">Membrane</keyword>
<organism evidence="2 3">
    <name type="scientific">Litorimonas cladophorae</name>
    <dbReference type="NCBI Taxonomy" id="1220491"/>
    <lineage>
        <taxon>Bacteria</taxon>
        <taxon>Pseudomonadati</taxon>
        <taxon>Pseudomonadota</taxon>
        <taxon>Alphaproteobacteria</taxon>
        <taxon>Maricaulales</taxon>
        <taxon>Robiginitomaculaceae</taxon>
    </lineage>
</organism>
<name>A0A918NFU6_9PROT</name>
<feature type="transmembrane region" description="Helical" evidence="1">
    <location>
        <begin position="46"/>
        <end position="64"/>
    </location>
</feature>
<evidence type="ECO:0000313" key="2">
    <source>
        <dbReference type="EMBL" id="GGX67384.1"/>
    </source>
</evidence>
<evidence type="ECO:0008006" key="4">
    <source>
        <dbReference type="Google" id="ProtNLM"/>
    </source>
</evidence>
<evidence type="ECO:0000256" key="1">
    <source>
        <dbReference type="SAM" id="Phobius"/>
    </source>
</evidence>
<keyword evidence="1" id="KW-0812">Transmembrane</keyword>
<gene>
    <name evidence="2" type="ORF">GCM10011309_16360</name>
</gene>
<dbReference type="EMBL" id="BMYV01000002">
    <property type="protein sequence ID" value="GGX67384.1"/>
    <property type="molecule type" value="Genomic_DNA"/>
</dbReference>